<proteinExistence type="predicted"/>
<dbReference type="InterPro" id="IPR002925">
    <property type="entry name" value="Dienelactn_hydro"/>
</dbReference>
<comment type="caution">
    <text evidence="3">The sequence shown here is derived from an EMBL/GenBank/DDBJ whole genome shotgun (WGS) entry which is preliminary data.</text>
</comment>
<protein>
    <submittedName>
        <fullName evidence="3">Alpha/beta fold hydrolase</fullName>
    </submittedName>
</protein>
<feature type="signal peptide" evidence="1">
    <location>
        <begin position="1"/>
        <end position="22"/>
    </location>
</feature>
<dbReference type="InterPro" id="IPR050261">
    <property type="entry name" value="FrsA_esterase"/>
</dbReference>
<evidence type="ECO:0000313" key="3">
    <source>
        <dbReference type="EMBL" id="NSL56291.1"/>
    </source>
</evidence>
<dbReference type="InterPro" id="IPR029058">
    <property type="entry name" value="AB_hydrolase_fold"/>
</dbReference>
<keyword evidence="3" id="KW-0378">Hydrolase</keyword>
<keyword evidence="1" id="KW-0732">Signal</keyword>
<evidence type="ECO:0000256" key="1">
    <source>
        <dbReference type="SAM" id="SignalP"/>
    </source>
</evidence>
<reference evidence="3 4" key="1">
    <citation type="submission" date="2020-06" db="EMBL/GenBank/DDBJ databases">
        <title>Draft genome of Uliginosibacterium sp. IMCC34675.</title>
        <authorList>
            <person name="Song J."/>
        </authorList>
    </citation>
    <scope>NUCLEOTIDE SEQUENCE [LARGE SCALE GENOMIC DNA]</scope>
    <source>
        <strain evidence="3 4">IMCC34675</strain>
    </source>
</reference>
<dbReference type="SUPFAM" id="SSF53474">
    <property type="entry name" value="alpha/beta-Hydrolases"/>
    <property type="match status" value="1"/>
</dbReference>
<dbReference type="Proteomes" id="UP000778523">
    <property type="component" value="Unassembled WGS sequence"/>
</dbReference>
<organism evidence="3 4">
    <name type="scientific">Uliginosibacterium aquaticum</name>
    <dbReference type="NCBI Taxonomy" id="2731212"/>
    <lineage>
        <taxon>Bacteria</taxon>
        <taxon>Pseudomonadati</taxon>
        <taxon>Pseudomonadota</taxon>
        <taxon>Betaproteobacteria</taxon>
        <taxon>Rhodocyclales</taxon>
        <taxon>Zoogloeaceae</taxon>
        <taxon>Uliginosibacterium</taxon>
    </lineage>
</organism>
<dbReference type="PANTHER" id="PTHR22946:SF8">
    <property type="entry name" value="ACETYL XYLAN ESTERASE DOMAIN-CONTAINING PROTEIN"/>
    <property type="match status" value="1"/>
</dbReference>
<keyword evidence="4" id="KW-1185">Reference proteome</keyword>
<accession>A0ABX2IPT0</accession>
<dbReference type="Pfam" id="PF01738">
    <property type="entry name" value="DLH"/>
    <property type="match status" value="1"/>
</dbReference>
<gene>
    <name evidence="3" type="ORF">HJ583_014735</name>
</gene>
<name>A0ABX2IPT0_9RHOO</name>
<evidence type="ECO:0000313" key="4">
    <source>
        <dbReference type="Proteomes" id="UP000778523"/>
    </source>
</evidence>
<dbReference type="Gene3D" id="3.40.50.1820">
    <property type="entry name" value="alpha/beta hydrolase"/>
    <property type="match status" value="1"/>
</dbReference>
<sequence>MGACSKLVAGIMAMSAMGAGVAADLDFQKSGVTKDNLPVMAAQIKSRLTFPLAWTPQVKDLAAWQKAGRAKLWETTLHAPDKTPFDMQVLDEVDRGSYVARKVIFNLTADSRVTGLLLVPKGKGPFPAAIMYHDHGSKFDIGKEKWIATWNDDARLESSKGWAKRFFTERFPGDELAKRGYVVFAHDALGWGDRGTLTYDMQQALAANFANMGSSLAGLMAQEDARGAEFLASLPEVNKKQVAAVGFSMGAFRAWQAAALTDAVTATVAVNWMGTAEGLMVPGNNQLRGGSAWQMTHPGLMRFLDYPDVASLAAPKPMLIYAGEKDTLFPLESVNAAFGKMSKVWGAWKAADKFESKVWAGGHVFEAEQQDYAYNWLDRQFGIRR</sequence>
<dbReference type="RefSeq" id="WP_170022594.1">
    <property type="nucleotide sequence ID" value="NZ_JABCSC020000003.1"/>
</dbReference>
<dbReference type="PANTHER" id="PTHR22946">
    <property type="entry name" value="DIENELACTONE HYDROLASE DOMAIN-CONTAINING PROTEIN-RELATED"/>
    <property type="match status" value="1"/>
</dbReference>
<dbReference type="EMBL" id="JABCSC020000003">
    <property type="protein sequence ID" value="NSL56291.1"/>
    <property type="molecule type" value="Genomic_DNA"/>
</dbReference>
<evidence type="ECO:0000259" key="2">
    <source>
        <dbReference type="Pfam" id="PF01738"/>
    </source>
</evidence>
<feature type="chain" id="PRO_5045814715" evidence="1">
    <location>
        <begin position="23"/>
        <end position="385"/>
    </location>
</feature>
<dbReference type="GO" id="GO:0016787">
    <property type="term" value="F:hydrolase activity"/>
    <property type="evidence" value="ECO:0007669"/>
    <property type="project" value="UniProtKB-KW"/>
</dbReference>
<feature type="domain" description="Dienelactone hydrolase" evidence="2">
    <location>
        <begin position="174"/>
        <end position="375"/>
    </location>
</feature>